<proteinExistence type="predicted"/>
<keyword evidence="2" id="KW-1185">Reference proteome</keyword>
<protein>
    <submittedName>
        <fullName evidence="1">Uncharacterized protein</fullName>
    </submittedName>
</protein>
<dbReference type="eggNOG" id="ENOG502ZFQK">
    <property type="taxonomic scope" value="Bacteria"/>
</dbReference>
<gene>
    <name evidence="1" type="ordered locus">DICTH_0429</name>
</gene>
<accession>B5YCQ3</accession>
<dbReference type="InterPro" id="IPR035953">
    <property type="entry name" value="Dextranase_N-ter"/>
</dbReference>
<evidence type="ECO:0000313" key="2">
    <source>
        <dbReference type="Proteomes" id="UP000001733"/>
    </source>
</evidence>
<dbReference type="SUPFAM" id="SSF101596">
    <property type="entry name" value="Dextranase, N-terminal domain"/>
    <property type="match status" value="1"/>
</dbReference>
<evidence type="ECO:0000313" key="1">
    <source>
        <dbReference type="EMBL" id="ACI18986.1"/>
    </source>
</evidence>
<organism evidence="1 2">
    <name type="scientific">Dictyoglomus thermophilum (strain ATCC 35947 / DSM 3960 / H-6-12)</name>
    <dbReference type="NCBI Taxonomy" id="309799"/>
    <lineage>
        <taxon>Bacteria</taxon>
        <taxon>Pseudomonadati</taxon>
        <taxon>Dictyoglomota</taxon>
        <taxon>Dictyoglomia</taxon>
        <taxon>Dictyoglomales</taxon>
        <taxon>Dictyoglomaceae</taxon>
        <taxon>Dictyoglomus</taxon>
    </lineage>
</organism>
<dbReference type="AlphaFoldDB" id="B5YCQ3"/>
<reference evidence="1 2" key="1">
    <citation type="journal article" date="2014" name="Genome Announc.">
        <title>Complete Genome Sequence of the Extreme Thermophile Dictyoglomus thermophilum H-6-12.</title>
        <authorList>
            <person name="Coil D.A."/>
            <person name="Badger J.H."/>
            <person name="Forberger H.C."/>
            <person name="Riggs F."/>
            <person name="Madupu R."/>
            <person name="Fedorova N."/>
            <person name="Ward N."/>
            <person name="Robb F.T."/>
            <person name="Eisen J.A."/>
        </authorList>
    </citation>
    <scope>NUCLEOTIDE SEQUENCE [LARGE SCALE GENOMIC DNA]</scope>
    <source>
        <strain evidence="2">ATCC 35947 / DSM 3960 / H-6-12</strain>
    </source>
</reference>
<sequence>MVDKRKLNEKKFKNWEEFEWGRRYWYEVEGKLGWKARYVKEVDINENTLRFYQEIYDNDGRQIEVHHKYPIDEGHIRLKDKT</sequence>
<dbReference type="HOGENOM" id="CLU_2552832_0_0_0"/>
<dbReference type="PaxDb" id="309799-DICTH_0429"/>
<name>B5YCQ3_DICT6</name>
<dbReference type="Proteomes" id="UP000001733">
    <property type="component" value="Chromosome"/>
</dbReference>
<dbReference type="STRING" id="309799.DICTH_0429"/>
<dbReference type="KEGG" id="dth:DICTH_0429"/>
<dbReference type="OrthoDB" id="1725833at2"/>
<dbReference type="EMBL" id="CP001146">
    <property type="protein sequence ID" value="ACI18986.1"/>
    <property type="molecule type" value="Genomic_DNA"/>
</dbReference>